<sequence>MSEDFVQYRLFPPVTRKDLTLLALKYSSELENLSSKHVWHYQSFNLYPAPDELLPQLVGCTCHRGNIEDEWFIVWLLFELSKKERDLVISITDDDGQFLLIESAHYLPKWLKPETAENRVYIQGGVLHVIPQPQTPGEVSLLPVTTPTLSEGVALIRNDSIKTVASESIQHCIHKRLSKCPPPLQTSHVFLPLPVAHLFSIDKQLVVSSAHALIERDKQDMKVAVKLDHFSPMQYPMVMSDVQMPRLLYAMLLRETVSPGPSTAGGQSFDLSLASHTLGIKLSYGLEILISRYGCGSSNGGSGDSRKWLEFMASLKLNGYFGDEIEGSARYQALFKSARDYYNKNISDNAESSVLDKASKEACSLLSDGAWSEETFKNKTLRPPDDESWLNVSEEQLEQLLEERAGFTHKNKESESCLGLEEASFGIKTFVDHVSSFDGAEFPWSADNTQGVSIDGDGFIETLENMLNKLQEPSDDEYEEDILSDDDIIEEDGGSEGEDIKDLMEEMDRELASTTLSDSFRRAPEEGEEDKEKSNRQGSAGEEDGKENLQPLDIDYNLLSNLIDSYNESLGQATPSSNMLRTLGISLPSVKQLQK</sequence>
<reference evidence="2" key="2">
    <citation type="submission" date="2017-05" db="UniProtKB">
        <authorList>
            <consortium name="EnsemblMetazoa"/>
        </authorList>
    </citation>
    <scope>IDENTIFICATION</scope>
</reference>
<keyword evidence="3" id="KW-1185">Reference proteome</keyword>
<accession>A0A1X7VES7</accession>
<proteinExistence type="predicted"/>
<dbReference type="eggNOG" id="KOG2406">
    <property type="taxonomic scope" value="Eukaryota"/>
</dbReference>
<gene>
    <name evidence="2" type="primary">100639396</name>
</gene>
<dbReference type="Proteomes" id="UP000007879">
    <property type="component" value="Unassembled WGS sequence"/>
</dbReference>
<feature type="region of interest" description="Disordered" evidence="1">
    <location>
        <begin position="509"/>
        <end position="552"/>
    </location>
</feature>
<dbReference type="AlphaFoldDB" id="A0A1X7VES7"/>
<evidence type="ECO:0000313" key="3">
    <source>
        <dbReference type="Proteomes" id="UP000007879"/>
    </source>
</evidence>
<organism evidence="2">
    <name type="scientific">Amphimedon queenslandica</name>
    <name type="common">Sponge</name>
    <dbReference type="NCBI Taxonomy" id="400682"/>
    <lineage>
        <taxon>Eukaryota</taxon>
        <taxon>Metazoa</taxon>
        <taxon>Porifera</taxon>
        <taxon>Demospongiae</taxon>
        <taxon>Heteroscleromorpha</taxon>
        <taxon>Haplosclerida</taxon>
        <taxon>Niphatidae</taxon>
        <taxon>Amphimedon</taxon>
    </lineage>
</organism>
<dbReference type="EnsemblMetazoa" id="Aqu2.1.38531_001">
    <property type="protein sequence ID" value="Aqu2.1.38531_001"/>
    <property type="gene ID" value="Aqu2.1.38531"/>
</dbReference>
<dbReference type="Pfam" id="PF07093">
    <property type="entry name" value="SGT1"/>
    <property type="match status" value="1"/>
</dbReference>
<dbReference type="KEGG" id="aqu:100639396"/>
<evidence type="ECO:0000256" key="1">
    <source>
        <dbReference type="SAM" id="MobiDB-lite"/>
    </source>
</evidence>
<feature type="compositionally biased region" description="Acidic residues" evidence="1">
    <location>
        <begin position="473"/>
        <end position="496"/>
    </location>
</feature>
<dbReference type="InParanoid" id="A0A1X7VES7"/>
<reference evidence="3" key="1">
    <citation type="journal article" date="2010" name="Nature">
        <title>The Amphimedon queenslandica genome and the evolution of animal complexity.</title>
        <authorList>
            <person name="Srivastava M."/>
            <person name="Simakov O."/>
            <person name="Chapman J."/>
            <person name="Fahey B."/>
            <person name="Gauthier M.E."/>
            <person name="Mitros T."/>
            <person name="Richards G.S."/>
            <person name="Conaco C."/>
            <person name="Dacre M."/>
            <person name="Hellsten U."/>
            <person name="Larroux C."/>
            <person name="Putnam N.H."/>
            <person name="Stanke M."/>
            <person name="Adamska M."/>
            <person name="Darling A."/>
            <person name="Degnan S.M."/>
            <person name="Oakley T.H."/>
            <person name="Plachetzki D.C."/>
            <person name="Zhai Y."/>
            <person name="Adamski M."/>
            <person name="Calcino A."/>
            <person name="Cummins S.F."/>
            <person name="Goodstein D.M."/>
            <person name="Harris C."/>
            <person name="Jackson D.J."/>
            <person name="Leys S.P."/>
            <person name="Shu S."/>
            <person name="Woodcroft B.J."/>
            <person name="Vervoort M."/>
            <person name="Kosik K.S."/>
            <person name="Manning G."/>
            <person name="Degnan B.M."/>
            <person name="Rokhsar D.S."/>
        </authorList>
    </citation>
    <scope>NUCLEOTIDE SEQUENCE [LARGE SCALE GENOMIC DNA]</scope>
</reference>
<dbReference type="PANTHER" id="PTHR13060">
    <property type="entry name" value="SGT1 PROTEIN HSGT1 SUPPRESSOR OF GCR2"/>
    <property type="match status" value="1"/>
</dbReference>
<dbReference type="GO" id="GO:0005634">
    <property type="term" value="C:nucleus"/>
    <property type="evidence" value="ECO:0007669"/>
    <property type="project" value="TreeGrafter"/>
</dbReference>
<feature type="region of interest" description="Disordered" evidence="1">
    <location>
        <begin position="472"/>
        <end position="496"/>
    </location>
</feature>
<evidence type="ECO:0000313" key="2">
    <source>
        <dbReference type="EnsemblMetazoa" id="Aqu2.1.38531_001"/>
    </source>
</evidence>
<dbReference type="STRING" id="400682.A0A1X7VES7"/>
<dbReference type="PANTHER" id="PTHR13060:SF0">
    <property type="entry name" value="PROTEIN ECDYSONELESS HOMOLOG"/>
    <property type="match status" value="1"/>
</dbReference>
<name>A0A1X7VES7_AMPQE</name>
<dbReference type="EnsemblMetazoa" id="XM_003384502.3">
    <property type="protein sequence ID" value="XP_003384550.1"/>
    <property type="gene ID" value="LOC100639396"/>
</dbReference>
<feature type="compositionally biased region" description="Basic and acidic residues" evidence="1">
    <location>
        <begin position="519"/>
        <end position="535"/>
    </location>
</feature>
<dbReference type="InterPro" id="IPR010770">
    <property type="entry name" value="Ecd"/>
</dbReference>
<dbReference type="OrthoDB" id="27237at2759"/>
<protein>
    <submittedName>
        <fullName evidence="2">Uncharacterized protein</fullName>
    </submittedName>
</protein>